<reference evidence="1 2" key="1">
    <citation type="journal article" date="2019" name="Nat. Ecol. Evol.">
        <title>Megaphylogeny resolves global patterns of mushroom evolution.</title>
        <authorList>
            <person name="Varga T."/>
            <person name="Krizsan K."/>
            <person name="Foldi C."/>
            <person name="Dima B."/>
            <person name="Sanchez-Garcia M."/>
            <person name="Sanchez-Ramirez S."/>
            <person name="Szollosi G.J."/>
            <person name="Szarkandi J.G."/>
            <person name="Papp V."/>
            <person name="Albert L."/>
            <person name="Andreopoulos W."/>
            <person name="Angelini C."/>
            <person name="Antonin V."/>
            <person name="Barry K.W."/>
            <person name="Bougher N.L."/>
            <person name="Buchanan P."/>
            <person name="Buyck B."/>
            <person name="Bense V."/>
            <person name="Catcheside P."/>
            <person name="Chovatia M."/>
            <person name="Cooper J."/>
            <person name="Damon W."/>
            <person name="Desjardin D."/>
            <person name="Finy P."/>
            <person name="Geml J."/>
            <person name="Haridas S."/>
            <person name="Hughes K."/>
            <person name="Justo A."/>
            <person name="Karasinski D."/>
            <person name="Kautmanova I."/>
            <person name="Kiss B."/>
            <person name="Kocsube S."/>
            <person name="Kotiranta H."/>
            <person name="LaButti K.M."/>
            <person name="Lechner B.E."/>
            <person name="Liimatainen K."/>
            <person name="Lipzen A."/>
            <person name="Lukacs Z."/>
            <person name="Mihaltcheva S."/>
            <person name="Morgado L.N."/>
            <person name="Niskanen T."/>
            <person name="Noordeloos M.E."/>
            <person name="Ohm R.A."/>
            <person name="Ortiz-Santana B."/>
            <person name="Ovrebo C."/>
            <person name="Racz N."/>
            <person name="Riley R."/>
            <person name="Savchenko A."/>
            <person name="Shiryaev A."/>
            <person name="Soop K."/>
            <person name="Spirin V."/>
            <person name="Szebenyi C."/>
            <person name="Tomsovsky M."/>
            <person name="Tulloss R.E."/>
            <person name="Uehling J."/>
            <person name="Grigoriev I.V."/>
            <person name="Vagvolgyi C."/>
            <person name="Papp T."/>
            <person name="Martin F.M."/>
            <person name="Miettinen O."/>
            <person name="Hibbett D.S."/>
            <person name="Nagy L.G."/>
        </authorList>
    </citation>
    <scope>NUCLEOTIDE SEQUENCE [LARGE SCALE GENOMIC DNA]</scope>
    <source>
        <strain evidence="1 2">NL-1719</strain>
    </source>
</reference>
<evidence type="ECO:0000313" key="2">
    <source>
        <dbReference type="Proteomes" id="UP000308600"/>
    </source>
</evidence>
<dbReference type="Proteomes" id="UP000308600">
    <property type="component" value="Unassembled WGS sequence"/>
</dbReference>
<name>A0ACD3AH84_9AGAR</name>
<organism evidence="1 2">
    <name type="scientific">Pluteus cervinus</name>
    <dbReference type="NCBI Taxonomy" id="181527"/>
    <lineage>
        <taxon>Eukaryota</taxon>
        <taxon>Fungi</taxon>
        <taxon>Dikarya</taxon>
        <taxon>Basidiomycota</taxon>
        <taxon>Agaricomycotina</taxon>
        <taxon>Agaricomycetes</taxon>
        <taxon>Agaricomycetidae</taxon>
        <taxon>Agaricales</taxon>
        <taxon>Pluteineae</taxon>
        <taxon>Pluteaceae</taxon>
        <taxon>Pluteus</taxon>
    </lineage>
</organism>
<dbReference type="EMBL" id="ML208448">
    <property type="protein sequence ID" value="TFK65110.1"/>
    <property type="molecule type" value="Genomic_DNA"/>
</dbReference>
<sequence length="431" mass="46728">MAEFKPILLTLPSLTPSLAVEVLPHGLTLHRVFVQADGRTHDIVIGPESPSDHVTQKYTNTIVGRYSNRIPVKTHTLERHGITSEFVAQANENPKVSLHGGPKGFDAVPWTLLTPENPPTLFSQAEIAAISASSTGSSQAVFRLESSDGDQGYPGKLILEALVALIAPGDQQRIYQAAGESATPHEHYDLGSIVLVYRAKLDEGEKKVVTPVNLTQHWGFNLDASLKEGSDPLSVKDHTLSIKADRISELDEIALPTGSFISTTTADSPHAHDAKRIGDKFPEKGYDDYYAFTAAAAPNIPSRIPLNSFTPESDLLKDLLKGTRTDTLVELSSAKSGLKLLFDSNQHGVMFYSNNLAKATNGARKKIHGGSGISGNGDAYAPGTAVFLEFHNALAAFLDPKNKDAEDTLLTSDELYHNYVRVDVKFKEPRL</sequence>
<accession>A0ACD3AH84</accession>
<evidence type="ECO:0000313" key="1">
    <source>
        <dbReference type="EMBL" id="TFK65110.1"/>
    </source>
</evidence>
<proteinExistence type="predicted"/>
<keyword evidence="2" id="KW-1185">Reference proteome</keyword>
<gene>
    <name evidence="1" type="ORF">BDN72DRAFT_773804</name>
</gene>
<protein>
    <submittedName>
        <fullName evidence="1">Galactose mutarotase-like protein</fullName>
    </submittedName>
</protein>